<reference evidence="2" key="2">
    <citation type="submission" date="2025-09" db="UniProtKB">
        <authorList>
            <consortium name="Ensembl"/>
        </authorList>
    </citation>
    <scope>IDENTIFICATION</scope>
</reference>
<protein>
    <recommendedName>
        <fullName evidence="1">DUF4939 domain-containing protein</fullName>
    </recommendedName>
</protein>
<proteinExistence type="predicted"/>
<organism evidence="2 3">
    <name type="scientific">Crocodylus porosus</name>
    <name type="common">Saltwater crocodile</name>
    <name type="synonym">Estuarine crocodile</name>
    <dbReference type="NCBI Taxonomy" id="8502"/>
    <lineage>
        <taxon>Eukaryota</taxon>
        <taxon>Metazoa</taxon>
        <taxon>Chordata</taxon>
        <taxon>Craniata</taxon>
        <taxon>Vertebrata</taxon>
        <taxon>Euteleostomi</taxon>
        <taxon>Archelosauria</taxon>
        <taxon>Archosauria</taxon>
        <taxon>Crocodylia</taxon>
        <taxon>Longirostres</taxon>
        <taxon>Crocodylidae</taxon>
        <taxon>Crocodylus</taxon>
    </lineage>
</organism>
<dbReference type="AlphaFoldDB" id="A0A7M4FI34"/>
<dbReference type="Pfam" id="PF16297">
    <property type="entry name" value="DUF4939"/>
    <property type="match status" value="1"/>
</dbReference>
<feature type="domain" description="DUF4939" evidence="1">
    <location>
        <begin position="13"/>
        <end position="97"/>
    </location>
</feature>
<keyword evidence="3" id="KW-1185">Reference proteome</keyword>
<dbReference type="Proteomes" id="UP000594220">
    <property type="component" value="Unplaced"/>
</dbReference>
<evidence type="ECO:0000259" key="1">
    <source>
        <dbReference type="Pfam" id="PF16297"/>
    </source>
</evidence>
<dbReference type="GeneTree" id="ENSGT01080000258537"/>
<name>A0A7M4FI34_CROPO</name>
<reference evidence="2" key="1">
    <citation type="submission" date="2025-08" db="UniProtKB">
        <authorList>
            <consortium name="Ensembl"/>
        </authorList>
    </citation>
    <scope>IDENTIFICATION</scope>
</reference>
<evidence type="ECO:0000313" key="3">
    <source>
        <dbReference type="Proteomes" id="UP000594220"/>
    </source>
</evidence>
<dbReference type="Ensembl" id="ENSCPRT00005029501.1">
    <property type="protein sequence ID" value="ENSCPRP00005025281.1"/>
    <property type="gene ID" value="ENSCPRG00005017527.1"/>
</dbReference>
<sequence length="118" mass="13529">MRLIIKIMRWPEVLLPECFDGSPAKFVGFLNQCYCLFSTCSQTYPYDKVKLSVMIISLLCGNALSWACPLLERSSPLLDNLDIFIQTTAEMFAPLWTKTSDDTLVQFHEIKLLTNSVW</sequence>
<accession>A0A7M4FI34</accession>
<dbReference type="InterPro" id="IPR032549">
    <property type="entry name" value="DUF4939"/>
</dbReference>
<evidence type="ECO:0000313" key="2">
    <source>
        <dbReference type="Ensembl" id="ENSCPRP00005025281.1"/>
    </source>
</evidence>
<dbReference type="OMA" id="WACPLLE"/>